<reference evidence="1 2" key="1">
    <citation type="submission" date="2020-02" db="EMBL/GenBank/DDBJ databases">
        <title>Whole-genome analyses of novel actinobacteria.</title>
        <authorList>
            <person name="Sahin N."/>
            <person name="Tokatli A."/>
        </authorList>
    </citation>
    <scope>NUCLEOTIDE SEQUENCE [LARGE SCALE GENOMIC DNA]</scope>
    <source>
        <strain evidence="1 2">YC504</strain>
    </source>
</reference>
<organism evidence="1 2">
    <name type="scientific">Streptomyces mesophilus</name>
    <dbReference type="NCBI Taxonomy" id="1775132"/>
    <lineage>
        <taxon>Bacteria</taxon>
        <taxon>Bacillati</taxon>
        <taxon>Actinomycetota</taxon>
        <taxon>Actinomycetes</taxon>
        <taxon>Kitasatosporales</taxon>
        <taxon>Streptomycetaceae</taxon>
        <taxon>Streptomyces</taxon>
    </lineage>
</organism>
<gene>
    <name evidence="1" type="ORF">G6045_14005</name>
</gene>
<protein>
    <submittedName>
        <fullName evidence="1">Uncharacterized protein</fullName>
    </submittedName>
</protein>
<evidence type="ECO:0000313" key="1">
    <source>
        <dbReference type="EMBL" id="NGO76771.1"/>
    </source>
</evidence>
<dbReference type="Proteomes" id="UP000481109">
    <property type="component" value="Unassembled WGS sequence"/>
</dbReference>
<accession>A0A6G4XJG5</accession>
<keyword evidence="2" id="KW-1185">Reference proteome</keyword>
<dbReference type="RefSeq" id="WP_165332262.1">
    <property type="nucleotide sequence ID" value="NZ_JAAKZW010000045.1"/>
</dbReference>
<dbReference type="AlphaFoldDB" id="A0A6G4XJG5"/>
<sequence>MQDIDWPEDVLYRFLTIVGATVDITYLPDDSYRAHCTGCDSEVNPEHATDYDLNQRVKPWAQKHSETCRALRLPHHS</sequence>
<proteinExistence type="predicted"/>
<evidence type="ECO:0000313" key="2">
    <source>
        <dbReference type="Proteomes" id="UP000481109"/>
    </source>
</evidence>
<comment type="caution">
    <text evidence="1">The sequence shown here is derived from an EMBL/GenBank/DDBJ whole genome shotgun (WGS) entry which is preliminary data.</text>
</comment>
<name>A0A6G4XJG5_9ACTN</name>
<dbReference type="EMBL" id="JAAKZW010000045">
    <property type="protein sequence ID" value="NGO76771.1"/>
    <property type="molecule type" value="Genomic_DNA"/>
</dbReference>